<dbReference type="AlphaFoldDB" id="A0A4Y7Q984"/>
<evidence type="ECO:0000313" key="3">
    <source>
        <dbReference type="Proteomes" id="UP000294933"/>
    </source>
</evidence>
<proteinExistence type="predicted"/>
<dbReference type="PROSITE" id="PS51767">
    <property type="entry name" value="PEPTIDASE_A1"/>
    <property type="match status" value="1"/>
</dbReference>
<evidence type="ECO:0000259" key="1">
    <source>
        <dbReference type="PROSITE" id="PS51767"/>
    </source>
</evidence>
<dbReference type="Pfam" id="PF00026">
    <property type="entry name" value="Asp"/>
    <property type="match status" value="1"/>
</dbReference>
<sequence length="275" mass="29586">MTAPNFLSILLDRAADDAAGTSDPLDHAGQLTVGEIISGLEAINNQPKLPALKDTGTGKPEHWQTTLDPDGVIGPDGQPIAVLSAVPSNKNSSLLQIMFDTGFTFPQVPKEVADGIYGRVPGSMFVPQGDIGIWTYPCDYELNVSFKIGGASYPVHPLDLGIPMSGSEANTCQATFQQRSDDFLEVGGIDMIMGMPVMRNMYTLINFGDFVDGSSSKTADPYIQLLSPMSPMRILTLSRSGSEVSILRAVKLLSSHLAPFSPNHPHHRLHLAMYS</sequence>
<feature type="domain" description="Peptidase A1" evidence="1">
    <location>
        <begin position="1"/>
        <end position="215"/>
    </location>
</feature>
<evidence type="ECO:0000313" key="2">
    <source>
        <dbReference type="EMBL" id="TDL23419.1"/>
    </source>
</evidence>
<dbReference type="EMBL" id="ML170170">
    <property type="protein sequence ID" value="TDL23419.1"/>
    <property type="molecule type" value="Genomic_DNA"/>
</dbReference>
<dbReference type="Proteomes" id="UP000294933">
    <property type="component" value="Unassembled WGS sequence"/>
</dbReference>
<dbReference type="SUPFAM" id="SSF50630">
    <property type="entry name" value="Acid proteases"/>
    <property type="match status" value="1"/>
</dbReference>
<dbReference type="STRING" id="50990.A0A4Y7Q984"/>
<name>A0A4Y7Q984_9AGAM</name>
<accession>A0A4Y7Q984</accession>
<organism evidence="2 3">
    <name type="scientific">Rickenella mellea</name>
    <dbReference type="NCBI Taxonomy" id="50990"/>
    <lineage>
        <taxon>Eukaryota</taxon>
        <taxon>Fungi</taxon>
        <taxon>Dikarya</taxon>
        <taxon>Basidiomycota</taxon>
        <taxon>Agaricomycotina</taxon>
        <taxon>Agaricomycetes</taxon>
        <taxon>Hymenochaetales</taxon>
        <taxon>Rickenellaceae</taxon>
        <taxon>Rickenella</taxon>
    </lineage>
</organism>
<keyword evidence="3" id="KW-1185">Reference proteome</keyword>
<reference evidence="2 3" key="1">
    <citation type="submission" date="2018-06" db="EMBL/GenBank/DDBJ databases">
        <title>A transcriptomic atlas of mushroom development highlights an independent origin of complex multicellularity.</title>
        <authorList>
            <consortium name="DOE Joint Genome Institute"/>
            <person name="Krizsan K."/>
            <person name="Almasi E."/>
            <person name="Merenyi Z."/>
            <person name="Sahu N."/>
            <person name="Viragh M."/>
            <person name="Koszo T."/>
            <person name="Mondo S."/>
            <person name="Kiss B."/>
            <person name="Balint B."/>
            <person name="Kues U."/>
            <person name="Barry K."/>
            <person name="Hegedus J.C."/>
            <person name="Henrissat B."/>
            <person name="Johnson J."/>
            <person name="Lipzen A."/>
            <person name="Ohm R."/>
            <person name="Nagy I."/>
            <person name="Pangilinan J."/>
            <person name="Yan J."/>
            <person name="Xiong Y."/>
            <person name="Grigoriev I.V."/>
            <person name="Hibbett D.S."/>
            <person name="Nagy L.G."/>
        </authorList>
    </citation>
    <scope>NUCLEOTIDE SEQUENCE [LARGE SCALE GENOMIC DNA]</scope>
    <source>
        <strain evidence="2 3">SZMC22713</strain>
    </source>
</reference>
<protein>
    <recommendedName>
        <fullName evidence="1">Peptidase A1 domain-containing protein</fullName>
    </recommendedName>
</protein>
<gene>
    <name evidence="2" type="ORF">BD410DRAFT_160062</name>
</gene>
<dbReference type="InterPro" id="IPR021109">
    <property type="entry name" value="Peptidase_aspartic_dom_sf"/>
</dbReference>
<dbReference type="OrthoDB" id="15189at2759"/>
<dbReference type="InterPro" id="IPR033121">
    <property type="entry name" value="PEPTIDASE_A1"/>
</dbReference>
<dbReference type="Gene3D" id="2.40.70.10">
    <property type="entry name" value="Acid Proteases"/>
    <property type="match status" value="1"/>
</dbReference>
<dbReference type="VEuPathDB" id="FungiDB:BD410DRAFT_160062"/>